<dbReference type="AlphaFoldDB" id="A0A7J6WJF1"/>
<accession>A0A7J6WJF1</accession>
<evidence type="ECO:0000313" key="3">
    <source>
        <dbReference type="Proteomes" id="UP000554482"/>
    </source>
</evidence>
<feature type="region of interest" description="Disordered" evidence="1">
    <location>
        <begin position="354"/>
        <end position="382"/>
    </location>
</feature>
<evidence type="ECO:0000256" key="1">
    <source>
        <dbReference type="SAM" id="MobiDB-lite"/>
    </source>
</evidence>
<feature type="compositionally biased region" description="Polar residues" evidence="1">
    <location>
        <begin position="354"/>
        <end position="378"/>
    </location>
</feature>
<comment type="caution">
    <text evidence="2">The sequence shown here is derived from an EMBL/GenBank/DDBJ whole genome shotgun (WGS) entry which is preliminary data.</text>
</comment>
<sequence>MIAANVRFETIPLWMSFRGLELEHMHTDTVRMIGSAAGIVRTVLPVGVIPRTAEGYRARVDVFVHLPVVQGYTFNTLTKGDVWIYFRYNNLPSFYCVICNHLGHNRSNCNTPPPTNLNFNQNDSGRVSQHNPIIGQVVTFPDDSKSLLFGLIKTYWENMGLNSTGSGPNQGIQQKSVQSGTKMNLGLYPNVGSRFDLPSRMNINRGGTLTINEPIKGKGKAIDEDYGDYEKSSKKRKLINEDGVSFGIAYVPEKPQIIHNQRNRVNNITEERNYEDFDLMSQLIANPALTTILLKKGAINPKIVKQLTKLLSTPISRDADWPSSPTSVLQGPTTTETFMLKDDAQILDLLFNKDNPTINANPPSHSPSPEATFTTRSPSGGFEQRNLEIENVHVQCSKRNCSC</sequence>
<protein>
    <recommendedName>
        <fullName evidence="4">Zinc knuckle (CCHC-type) family protein</fullName>
    </recommendedName>
</protein>
<dbReference type="EMBL" id="JABWDY010015100">
    <property type="protein sequence ID" value="KAF5197098.1"/>
    <property type="molecule type" value="Genomic_DNA"/>
</dbReference>
<dbReference type="Proteomes" id="UP000554482">
    <property type="component" value="Unassembled WGS sequence"/>
</dbReference>
<keyword evidence="3" id="KW-1185">Reference proteome</keyword>
<proteinExistence type="predicted"/>
<reference evidence="2 3" key="1">
    <citation type="submission" date="2020-06" db="EMBL/GenBank/DDBJ databases">
        <title>Transcriptomic and genomic resources for Thalictrum thalictroides and T. hernandezii: Facilitating candidate gene discovery in an emerging model plant lineage.</title>
        <authorList>
            <person name="Arias T."/>
            <person name="Riano-Pachon D.M."/>
            <person name="Di Stilio V.S."/>
        </authorList>
    </citation>
    <scope>NUCLEOTIDE SEQUENCE [LARGE SCALE GENOMIC DNA]</scope>
    <source>
        <strain evidence="3">cv. WT478/WT964</strain>
        <tissue evidence="2">Leaves</tissue>
    </source>
</reference>
<evidence type="ECO:0000313" key="2">
    <source>
        <dbReference type="EMBL" id="KAF5197098.1"/>
    </source>
</evidence>
<organism evidence="2 3">
    <name type="scientific">Thalictrum thalictroides</name>
    <name type="common">Rue-anemone</name>
    <name type="synonym">Anemone thalictroides</name>
    <dbReference type="NCBI Taxonomy" id="46969"/>
    <lineage>
        <taxon>Eukaryota</taxon>
        <taxon>Viridiplantae</taxon>
        <taxon>Streptophyta</taxon>
        <taxon>Embryophyta</taxon>
        <taxon>Tracheophyta</taxon>
        <taxon>Spermatophyta</taxon>
        <taxon>Magnoliopsida</taxon>
        <taxon>Ranunculales</taxon>
        <taxon>Ranunculaceae</taxon>
        <taxon>Thalictroideae</taxon>
        <taxon>Thalictrum</taxon>
    </lineage>
</organism>
<name>A0A7J6WJF1_THATH</name>
<gene>
    <name evidence="2" type="ORF">FRX31_013315</name>
</gene>
<evidence type="ECO:0008006" key="4">
    <source>
        <dbReference type="Google" id="ProtNLM"/>
    </source>
</evidence>